<name>A0A1M5NKC2_9BURK</name>
<dbReference type="PANTHER" id="PTHR43386:SF1">
    <property type="entry name" value="D,D-DIPEPTIDE TRANSPORT SYSTEM PERMEASE PROTEIN DDPC-RELATED"/>
    <property type="match status" value="1"/>
</dbReference>
<proteinExistence type="inferred from homology"/>
<sequence length="289" mass="29792">MSAISIPKISGAGRSGGGRGFAGNMNAVAGLALLVFFVFVALAADWLAPGDPLDMVGPALLWPGQDAAFPLGTDSMGRDILAGLVHGARASLAVGVASTAIVLLIGLLVGAVGGYFGGYIDDVLSRLTVIFQTMPTMLLVIVIVAIAGSSIGVIALAIGLGSWPTIARLVRAQFRSLRESDLVMAARSLGYSDTRIIFREILPNAMAPVVVTASVMVATAILIESGLSFLGMGDPNIVSWGMMIADGREMLRTEWFLTALPGAAVSLAVLSLNLLGDGLNDALNPRQST</sequence>
<keyword evidence="5 7" id="KW-1133">Transmembrane helix</keyword>
<dbReference type="PANTHER" id="PTHR43386">
    <property type="entry name" value="OLIGOPEPTIDE TRANSPORT SYSTEM PERMEASE PROTEIN APPC"/>
    <property type="match status" value="1"/>
</dbReference>
<feature type="transmembrane region" description="Helical" evidence="7">
    <location>
        <begin position="209"/>
        <end position="233"/>
    </location>
</feature>
<dbReference type="InterPro" id="IPR000515">
    <property type="entry name" value="MetI-like"/>
</dbReference>
<keyword evidence="2 7" id="KW-0813">Transport</keyword>
<dbReference type="EMBL" id="FQXE01000001">
    <property type="protein sequence ID" value="SHG89958.1"/>
    <property type="molecule type" value="Genomic_DNA"/>
</dbReference>
<keyword evidence="4 7" id="KW-0812">Transmembrane</keyword>
<dbReference type="GO" id="GO:0005886">
    <property type="term" value="C:plasma membrane"/>
    <property type="evidence" value="ECO:0007669"/>
    <property type="project" value="UniProtKB-SubCell"/>
</dbReference>
<evidence type="ECO:0000256" key="1">
    <source>
        <dbReference type="ARBA" id="ARBA00004651"/>
    </source>
</evidence>
<dbReference type="InterPro" id="IPR025966">
    <property type="entry name" value="OppC_N"/>
</dbReference>
<evidence type="ECO:0000256" key="3">
    <source>
        <dbReference type="ARBA" id="ARBA00022475"/>
    </source>
</evidence>
<organism evidence="9 10">
    <name type="scientific">Pollutimonas bauzanensis</name>
    <dbReference type="NCBI Taxonomy" id="658167"/>
    <lineage>
        <taxon>Bacteria</taxon>
        <taxon>Pseudomonadati</taxon>
        <taxon>Pseudomonadota</taxon>
        <taxon>Betaproteobacteria</taxon>
        <taxon>Burkholderiales</taxon>
        <taxon>Alcaligenaceae</taxon>
        <taxon>Pollutimonas</taxon>
    </lineage>
</organism>
<dbReference type="Proteomes" id="UP000184226">
    <property type="component" value="Unassembled WGS sequence"/>
</dbReference>
<keyword evidence="10" id="KW-1185">Reference proteome</keyword>
<dbReference type="CDD" id="cd06261">
    <property type="entry name" value="TM_PBP2"/>
    <property type="match status" value="1"/>
</dbReference>
<evidence type="ECO:0000313" key="10">
    <source>
        <dbReference type="Proteomes" id="UP000184226"/>
    </source>
</evidence>
<dbReference type="AlphaFoldDB" id="A0A1M5NKC2"/>
<feature type="transmembrane region" description="Helical" evidence="7">
    <location>
        <begin position="92"/>
        <end position="116"/>
    </location>
</feature>
<evidence type="ECO:0000313" key="9">
    <source>
        <dbReference type="EMBL" id="SHG89958.1"/>
    </source>
</evidence>
<evidence type="ECO:0000256" key="6">
    <source>
        <dbReference type="ARBA" id="ARBA00023136"/>
    </source>
</evidence>
<accession>A0A1M5NKC2</accession>
<dbReference type="SUPFAM" id="SSF161098">
    <property type="entry name" value="MetI-like"/>
    <property type="match status" value="1"/>
</dbReference>
<gene>
    <name evidence="9" type="ORF">SAMN04488135_101552</name>
</gene>
<dbReference type="InterPro" id="IPR050366">
    <property type="entry name" value="BP-dependent_transpt_permease"/>
</dbReference>
<evidence type="ECO:0000259" key="8">
    <source>
        <dbReference type="PROSITE" id="PS50928"/>
    </source>
</evidence>
<feature type="domain" description="ABC transmembrane type-1" evidence="8">
    <location>
        <begin position="88"/>
        <end position="276"/>
    </location>
</feature>
<reference evidence="9 10" key="1">
    <citation type="submission" date="2016-11" db="EMBL/GenBank/DDBJ databases">
        <authorList>
            <person name="Jaros S."/>
            <person name="Januszkiewicz K."/>
            <person name="Wedrychowicz H."/>
        </authorList>
    </citation>
    <scope>NUCLEOTIDE SEQUENCE [LARGE SCALE GENOMIC DNA]</scope>
    <source>
        <strain evidence="9 10">CGMCC 1.10190</strain>
    </source>
</reference>
<keyword evidence="6 7" id="KW-0472">Membrane</keyword>
<dbReference type="InterPro" id="IPR035906">
    <property type="entry name" value="MetI-like_sf"/>
</dbReference>
<evidence type="ECO:0000256" key="4">
    <source>
        <dbReference type="ARBA" id="ARBA00022692"/>
    </source>
</evidence>
<dbReference type="RefSeq" id="WP_073101517.1">
    <property type="nucleotide sequence ID" value="NZ_FQXE01000001.1"/>
</dbReference>
<protein>
    <submittedName>
        <fullName evidence="9">Peptide/nickel transport system permease protein</fullName>
    </submittedName>
</protein>
<feature type="transmembrane region" description="Helical" evidence="7">
    <location>
        <begin position="254"/>
        <end position="275"/>
    </location>
</feature>
<evidence type="ECO:0000256" key="5">
    <source>
        <dbReference type="ARBA" id="ARBA00022989"/>
    </source>
</evidence>
<dbReference type="STRING" id="658167.SAMN04488135_101552"/>
<comment type="subcellular location">
    <subcellularLocation>
        <location evidence="1 7">Cell membrane</location>
        <topology evidence="1 7">Multi-pass membrane protein</topology>
    </subcellularLocation>
</comment>
<dbReference type="Pfam" id="PF00528">
    <property type="entry name" value="BPD_transp_1"/>
    <property type="match status" value="1"/>
</dbReference>
<keyword evidence="3" id="KW-1003">Cell membrane</keyword>
<comment type="similarity">
    <text evidence="7">Belongs to the binding-protein-dependent transport system permease family.</text>
</comment>
<dbReference type="PROSITE" id="PS50928">
    <property type="entry name" value="ABC_TM1"/>
    <property type="match status" value="1"/>
</dbReference>
<dbReference type="Gene3D" id="1.10.3720.10">
    <property type="entry name" value="MetI-like"/>
    <property type="match status" value="1"/>
</dbReference>
<feature type="transmembrane region" description="Helical" evidence="7">
    <location>
        <begin position="21"/>
        <end position="44"/>
    </location>
</feature>
<feature type="transmembrane region" description="Helical" evidence="7">
    <location>
        <begin position="137"/>
        <end position="160"/>
    </location>
</feature>
<evidence type="ECO:0000256" key="7">
    <source>
        <dbReference type="RuleBase" id="RU363032"/>
    </source>
</evidence>
<dbReference type="GO" id="GO:0055085">
    <property type="term" value="P:transmembrane transport"/>
    <property type="evidence" value="ECO:0007669"/>
    <property type="project" value="InterPro"/>
</dbReference>
<dbReference type="Pfam" id="PF12911">
    <property type="entry name" value="OppC_N"/>
    <property type="match status" value="1"/>
</dbReference>
<evidence type="ECO:0000256" key="2">
    <source>
        <dbReference type="ARBA" id="ARBA00022448"/>
    </source>
</evidence>